<evidence type="ECO:0000256" key="1">
    <source>
        <dbReference type="SAM" id="MobiDB-lite"/>
    </source>
</evidence>
<feature type="region of interest" description="Disordered" evidence="1">
    <location>
        <begin position="79"/>
        <end position="121"/>
    </location>
</feature>
<feature type="compositionally biased region" description="Basic and acidic residues" evidence="1">
    <location>
        <begin position="95"/>
        <end position="107"/>
    </location>
</feature>
<evidence type="ECO:0000313" key="2">
    <source>
        <dbReference type="EMBL" id="GFO18307.1"/>
    </source>
</evidence>
<dbReference type="EMBL" id="BLXT01004946">
    <property type="protein sequence ID" value="GFO18307.1"/>
    <property type="molecule type" value="Genomic_DNA"/>
</dbReference>
<gene>
    <name evidence="2" type="ORF">PoB_004481200</name>
</gene>
<dbReference type="AlphaFoldDB" id="A0AAV4BFY4"/>
<proteinExistence type="predicted"/>
<comment type="caution">
    <text evidence="2">The sequence shown here is derived from an EMBL/GenBank/DDBJ whole genome shotgun (WGS) entry which is preliminary data.</text>
</comment>
<evidence type="ECO:0000313" key="3">
    <source>
        <dbReference type="Proteomes" id="UP000735302"/>
    </source>
</evidence>
<feature type="region of interest" description="Disordered" evidence="1">
    <location>
        <begin position="1"/>
        <end position="23"/>
    </location>
</feature>
<dbReference type="Proteomes" id="UP000735302">
    <property type="component" value="Unassembled WGS sequence"/>
</dbReference>
<sequence length="121" mass="12929">MVKSVGQAPSPLMSGSSEVPASSNSDIQYVQKEVCIYIPRQVHEIFGFIIDEIIRGLQASLASSKRWFLYIASIQQGDLSLSGLPSGRGGGGGTRTHDGRLSADIRAESLSTEPPTPPSKR</sequence>
<name>A0AAV4BFY4_9GAST</name>
<keyword evidence="3" id="KW-1185">Reference proteome</keyword>
<accession>A0AAV4BFY4</accession>
<reference evidence="2 3" key="1">
    <citation type="journal article" date="2021" name="Elife">
        <title>Chloroplast acquisition without the gene transfer in kleptoplastic sea slugs, Plakobranchus ocellatus.</title>
        <authorList>
            <person name="Maeda T."/>
            <person name="Takahashi S."/>
            <person name="Yoshida T."/>
            <person name="Shimamura S."/>
            <person name="Takaki Y."/>
            <person name="Nagai Y."/>
            <person name="Toyoda A."/>
            <person name="Suzuki Y."/>
            <person name="Arimoto A."/>
            <person name="Ishii H."/>
            <person name="Satoh N."/>
            <person name="Nishiyama T."/>
            <person name="Hasebe M."/>
            <person name="Maruyama T."/>
            <person name="Minagawa J."/>
            <person name="Obokata J."/>
            <person name="Shigenobu S."/>
        </authorList>
    </citation>
    <scope>NUCLEOTIDE SEQUENCE [LARGE SCALE GENOMIC DNA]</scope>
</reference>
<organism evidence="2 3">
    <name type="scientific">Plakobranchus ocellatus</name>
    <dbReference type="NCBI Taxonomy" id="259542"/>
    <lineage>
        <taxon>Eukaryota</taxon>
        <taxon>Metazoa</taxon>
        <taxon>Spiralia</taxon>
        <taxon>Lophotrochozoa</taxon>
        <taxon>Mollusca</taxon>
        <taxon>Gastropoda</taxon>
        <taxon>Heterobranchia</taxon>
        <taxon>Euthyneura</taxon>
        <taxon>Panpulmonata</taxon>
        <taxon>Sacoglossa</taxon>
        <taxon>Placobranchoidea</taxon>
        <taxon>Plakobranchidae</taxon>
        <taxon>Plakobranchus</taxon>
    </lineage>
</organism>
<feature type="compositionally biased region" description="Polar residues" evidence="1">
    <location>
        <begin position="13"/>
        <end position="23"/>
    </location>
</feature>
<protein>
    <submittedName>
        <fullName evidence="2">Uncharacterized protein</fullName>
    </submittedName>
</protein>